<dbReference type="SUPFAM" id="SSF49899">
    <property type="entry name" value="Concanavalin A-like lectins/glucanases"/>
    <property type="match status" value="1"/>
</dbReference>
<dbReference type="SUPFAM" id="SSF141072">
    <property type="entry name" value="CalX-like"/>
    <property type="match status" value="1"/>
</dbReference>
<dbReference type="AlphaFoldDB" id="A0A553JSE9"/>
<dbReference type="SUPFAM" id="SSF49299">
    <property type="entry name" value="PKD domain"/>
    <property type="match status" value="1"/>
</dbReference>
<keyword evidence="1 4" id="KW-0732">Signal</keyword>
<keyword evidence="3" id="KW-0106">Calcium</keyword>
<dbReference type="SUPFAM" id="SSF55486">
    <property type="entry name" value="Metalloproteases ('zincins'), catalytic domain"/>
    <property type="match status" value="1"/>
</dbReference>
<dbReference type="GO" id="GO:0008237">
    <property type="term" value="F:metallopeptidase activity"/>
    <property type="evidence" value="ECO:0007669"/>
    <property type="project" value="InterPro"/>
</dbReference>
<accession>A0A553JSE9</accession>
<dbReference type="EMBL" id="VKGK01000004">
    <property type="protein sequence ID" value="TRY15385.1"/>
    <property type="molecule type" value="Genomic_DNA"/>
</dbReference>
<name>A0A553JSE9_SHEHA</name>
<dbReference type="InterPro" id="IPR022409">
    <property type="entry name" value="PKD/Chitinase_dom"/>
</dbReference>
<feature type="domain" description="MAM" evidence="5">
    <location>
        <begin position="277"/>
        <end position="439"/>
    </location>
</feature>
<dbReference type="InterPro" id="IPR038081">
    <property type="entry name" value="CalX-like_sf"/>
</dbReference>
<comment type="caution">
    <text evidence="7">The sequence shown here is derived from an EMBL/GenBank/DDBJ whole genome shotgun (WGS) entry which is preliminary data.</text>
</comment>
<sequence>MRDTYRNLYGAIALLLFSAQSTAADNDVITLDVRFLVAAQDNEGTDAQANDAALREGIDKLNVSYLPMGVQFNHKDTVYITNEDVPGFHDPENGWDYEGEELVRPFFALDSYNILVTELRRVNGHAWWPYEATDAVEVDPVDLVRTTPAHEIGHNLSIRHTYQSNSNGPISLLAGEMGWKYGDHIIDTPPDPDRDDLIENCVYNGDVVDDEGVLYAPDAMNFMSGGSNRCRNRFSPQQQTRMLSLISTDKYHLYDKYGDGRTVPTCANSTQVIQYPHHEGFNVNEAVAETPWVQDVKNNRYNWRFDSDTSSSRTGADEPVEGHSFIHVDTSKMDDFISYGDHVAMLSPCFDLTTKNTPTLDFSFSMYGEDMGTLSIEATLDNGQNWLPLWQMSGQKHTDGDWEQVSVDLEEYAGQKVQLRLDYQVKGEKGDASIDSIQLNAQSQDKVFTSKTSDDVDEDAQTFSFTLQREGTVTGETSILVATEDLTAIAGTHYEAINSHVMFAADETTKTVTINILDNDDLAGDTQFNIILSGGNAPIDNPPLVVTIKEDEAPNVAPVASFTVNAQYNVVNFTSTSIDEDGELVSYQWDLGDGQSADTDTLSHTYAEDGEYTVSLTVTDNGGLSHTSTQTVSVSTEPEKLKPVAVIKHVDLWFVHLFVSLSYDEDGYITRHRWKFNDGSRASGLVAIKFGSRASKVKLIVKDNDNLKGRAKLKFR</sequence>
<dbReference type="Gene3D" id="2.60.120.200">
    <property type="match status" value="1"/>
</dbReference>
<evidence type="ECO:0000313" key="7">
    <source>
        <dbReference type="EMBL" id="TRY15385.1"/>
    </source>
</evidence>
<evidence type="ECO:0000256" key="2">
    <source>
        <dbReference type="ARBA" id="ARBA00022737"/>
    </source>
</evidence>
<dbReference type="Pfam" id="PF18911">
    <property type="entry name" value="PKD_4"/>
    <property type="match status" value="1"/>
</dbReference>
<protein>
    <submittedName>
        <fullName evidence="7">PKD domain-containing protein</fullName>
    </submittedName>
</protein>
<reference evidence="8" key="1">
    <citation type="submission" date="2019-07" db="EMBL/GenBank/DDBJ databases">
        <title>Shewanella sp. YLB-08 draft genomic sequence.</title>
        <authorList>
            <person name="Yu L."/>
        </authorList>
    </citation>
    <scope>NUCLEOTIDE SEQUENCE [LARGE SCALE GENOMIC DNA]</scope>
    <source>
        <strain evidence="8">JCM 20706</strain>
    </source>
</reference>
<dbReference type="SMART" id="SM00089">
    <property type="entry name" value="PKD"/>
    <property type="match status" value="1"/>
</dbReference>
<dbReference type="InterPro" id="IPR024079">
    <property type="entry name" value="MetalloPept_cat_dom_sf"/>
</dbReference>
<organism evidence="7 8">
    <name type="scientific">Shewanella hanedai</name>
    <name type="common">Alteromonas hanedai</name>
    <dbReference type="NCBI Taxonomy" id="25"/>
    <lineage>
        <taxon>Bacteria</taxon>
        <taxon>Pseudomonadati</taxon>
        <taxon>Pseudomonadota</taxon>
        <taxon>Gammaproteobacteria</taxon>
        <taxon>Alteromonadales</taxon>
        <taxon>Shewanellaceae</taxon>
        <taxon>Shewanella</taxon>
    </lineage>
</organism>
<evidence type="ECO:0000256" key="4">
    <source>
        <dbReference type="SAM" id="SignalP"/>
    </source>
</evidence>
<evidence type="ECO:0000256" key="3">
    <source>
        <dbReference type="ARBA" id="ARBA00022837"/>
    </source>
</evidence>
<dbReference type="CDD" id="cd00146">
    <property type="entry name" value="PKD"/>
    <property type="match status" value="1"/>
</dbReference>
<dbReference type="GO" id="GO:0016020">
    <property type="term" value="C:membrane"/>
    <property type="evidence" value="ECO:0007669"/>
    <property type="project" value="InterPro"/>
</dbReference>
<gene>
    <name evidence="7" type="ORF">FN961_04805</name>
</gene>
<dbReference type="InterPro" id="IPR035986">
    <property type="entry name" value="PKD_dom_sf"/>
</dbReference>
<dbReference type="InterPro" id="IPR000601">
    <property type="entry name" value="PKD_dom"/>
</dbReference>
<dbReference type="Gene3D" id="2.60.40.10">
    <property type="entry name" value="Immunoglobulins"/>
    <property type="match status" value="1"/>
</dbReference>
<dbReference type="SMART" id="SM00237">
    <property type="entry name" value="Calx_beta"/>
    <property type="match status" value="1"/>
</dbReference>
<proteinExistence type="predicted"/>
<dbReference type="InterPro" id="IPR003644">
    <property type="entry name" value="Calx_beta"/>
</dbReference>
<dbReference type="OrthoDB" id="6278496at2"/>
<dbReference type="RefSeq" id="WP_143563417.1">
    <property type="nucleotide sequence ID" value="NZ_BMPL01000009.1"/>
</dbReference>
<evidence type="ECO:0000256" key="1">
    <source>
        <dbReference type="ARBA" id="ARBA00022729"/>
    </source>
</evidence>
<dbReference type="Proteomes" id="UP000318126">
    <property type="component" value="Unassembled WGS sequence"/>
</dbReference>
<evidence type="ECO:0000259" key="6">
    <source>
        <dbReference type="PROSITE" id="PS50093"/>
    </source>
</evidence>
<feature type="domain" description="PKD" evidence="6">
    <location>
        <begin position="554"/>
        <end position="641"/>
    </location>
</feature>
<dbReference type="Gene3D" id="3.40.390.10">
    <property type="entry name" value="Collagenase (Catalytic Domain)"/>
    <property type="match status" value="1"/>
</dbReference>
<evidence type="ECO:0000259" key="5">
    <source>
        <dbReference type="PROSITE" id="PS50060"/>
    </source>
</evidence>
<keyword evidence="8" id="KW-1185">Reference proteome</keyword>
<evidence type="ECO:0000313" key="8">
    <source>
        <dbReference type="Proteomes" id="UP000318126"/>
    </source>
</evidence>
<dbReference type="PROSITE" id="PS50060">
    <property type="entry name" value="MAM_2"/>
    <property type="match status" value="1"/>
</dbReference>
<feature type="chain" id="PRO_5021946623" evidence="4">
    <location>
        <begin position="24"/>
        <end position="716"/>
    </location>
</feature>
<dbReference type="InterPro" id="IPR000998">
    <property type="entry name" value="MAM_dom"/>
</dbReference>
<dbReference type="Pfam" id="PF03160">
    <property type="entry name" value="Calx-beta"/>
    <property type="match status" value="1"/>
</dbReference>
<dbReference type="PROSITE" id="PS50093">
    <property type="entry name" value="PKD"/>
    <property type="match status" value="1"/>
</dbReference>
<feature type="signal peptide" evidence="4">
    <location>
        <begin position="1"/>
        <end position="23"/>
    </location>
</feature>
<dbReference type="Gene3D" id="2.60.40.2030">
    <property type="match status" value="1"/>
</dbReference>
<dbReference type="InterPro" id="IPR013783">
    <property type="entry name" value="Ig-like_fold"/>
</dbReference>
<dbReference type="GO" id="GO:0007154">
    <property type="term" value="P:cell communication"/>
    <property type="evidence" value="ECO:0007669"/>
    <property type="project" value="InterPro"/>
</dbReference>
<dbReference type="InterPro" id="IPR013320">
    <property type="entry name" value="ConA-like_dom_sf"/>
</dbReference>
<keyword evidence="2" id="KW-0677">Repeat</keyword>
<dbReference type="Pfam" id="PF00629">
    <property type="entry name" value="MAM"/>
    <property type="match status" value="1"/>
</dbReference>